<dbReference type="Pfam" id="PF00106">
    <property type="entry name" value="adh_short"/>
    <property type="match status" value="1"/>
</dbReference>
<evidence type="ECO:0000256" key="1">
    <source>
        <dbReference type="ARBA" id="ARBA00023002"/>
    </source>
</evidence>
<dbReference type="InterPro" id="IPR002347">
    <property type="entry name" value="SDR_fam"/>
</dbReference>
<dbReference type="InterPro" id="IPR052228">
    <property type="entry name" value="Sec_Metab_Biosynth_Oxidored"/>
</dbReference>
<comment type="caution">
    <text evidence="2">The sequence shown here is derived from an EMBL/GenBank/DDBJ whole genome shotgun (WGS) entry which is preliminary data.</text>
</comment>
<evidence type="ECO:0000313" key="3">
    <source>
        <dbReference type="Proteomes" id="UP000807469"/>
    </source>
</evidence>
<evidence type="ECO:0000313" key="2">
    <source>
        <dbReference type="EMBL" id="KAF9472379.1"/>
    </source>
</evidence>
<accession>A0A9P5YPM9</accession>
<protein>
    <submittedName>
        <fullName evidence="2">NAD(P)-binding protein</fullName>
    </submittedName>
</protein>
<dbReference type="PANTHER" id="PTHR47534:SF3">
    <property type="entry name" value="ALCOHOL DEHYDROGENASE-LIKE C-TERMINAL DOMAIN-CONTAINING PROTEIN"/>
    <property type="match status" value="1"/>
</dbReference>
<dbReference type="SUPFAM" id="SSF51735">
    <property type="entry name" value="NAD(P)-binding Rossmann-fold domains"/>
    <property type="match status" value="1"/>
</dbReference>
<dbReference type="Proteomes" id="UP000807469">
    <property type="component" value="Unassembled WGS sequence"/>
</dbReference>
<organism evidence="2 3">
    <name type="scientific">Pholiota conissans</name>
    <dbReference type="NCBI Taxonomy" id="109636"/>
    <lineage>
        <taxon>Eukaryota</taxon>
        <taxon>Fungi</taxon>
        <taxon>Dikarya</taxon>
        <taxon>Basidiomycota</taxon>
        <taxon>Agaricomycotina</taxon>
        <taxon>Agaricomycetes</taxon>
        <taxon>Agaricomycetidae</taxon>
        <taxon>Agaricales</taxon>
        <taxon>Agaricineae</taxon>
        <taxon>Strophariaceae</taxon>
        <taxon>Pholiota</taxon>
    </lineage>
</organism>
<dbReference type="InterPro" id="IPR036291">
    <property type="entry name" value="NAD(P)-bd_dom_sf"/>
</dbReference>
<dbReference type="GO" id="GO:0016491">
    <property type="term" value="F:oxidoreductase activity"/>
    <property type="evidence" value="ECO:0007669"/>
    <property type="project" value="UniProtKB-KW"/>
</dbReference>
<dbReference type="EMBL" id="MU155543">
    <property type="protein sequence ID" value="KAF9472379.1"/>
    <property type="molecule type" value="Genomic_DNA"/>
</dbReference>
<proteinExistence type="predicted"/>
<keyword evidence="1" id="KW-0560">Oxidoreductase</keyword>
<keyword evidence="3" id="KW-1185">Reference proteome</keyword>
<dbReference type="AlphaFoldDB" id="A0A9P5YPM9"/>
<sequence length="302" mass="33344">MPTFLESRDANAAFNPSYVPVMVVTGATAGIGQAMLEALAKHLKGRIHIVLVGRNRAAAEAIIAGLPPSPESKYEFIECDVLLMKNVHALAADLLKRLPKINFLVHCAGSLRFFGSRKETEEGIDDMFAIRYYNRFALTKDLLPLLQNATANKEAASVLCVLGAGLAPEIDLEDLGLKKKYAVMKAASQTVAYNDLMVAEFARQNPDIAFTHVWPGFVFNGTMFGPGKLTTFLSFFFRPLLWAFATPPEENAEYMLFALLSGEKGMYRRGRKGEDIGMKKFPQAKDAQRILYEHSVAETASK</sequence>
<dbReference type="Gene3D" id="3.40.50.720">
    <property type="entry name" value="NAD(P)-binding Rossmann-like Domain"/>
    <property type="match status" value="1"/>
</dbReference>
<dbReference type="PANTHER" id="PTHR47534">
    <property type="entry name" value="YALI0E05731P"/>
    <property type="match status" value="1"/>
</dbReference>
<dbReference type="OrthoDB" id="2898509at2759"/>
<reference evidence="2" key="1">
    <citation type="submission" date="2020-11" db="EMBL/GenBank/DDBJ databases">
        <authorList>
            <consortium name="DOE Joint Genome Institute"/>
            <person name="Ahrendt S."/>
            <person name="Riley R."/>
            <person name="Andreopoulos W."/>
            <person name="Labutti K."/>
            <person name="Pangilinan J."/>
            <person name="Ruiz-Duenas F.J."/>
            <person name="Barrasa J.M."/>
            <person name="Sanchez-Garcia M."/>
            <person name="Camarero S."/>
            <person name="Miyauchi S."/>
            <person name="Serrano A."/>
            <person name="Linde D."/>
            <person name="Babiker R."/>
            <person name="Drula E."/>
            <person name="Ayuso-Fernandez I."/>
            <person name="Pacheco R."/>
            <person name="Padilla G."/>
            <person name="Ferreira P."/>
            <person name="Barriuso J."/>
            <person name="Kellner H."/>
            <person name="Castanera R."/>
            <person name="Alfaro M."/>
            <person name="Ramirez L."/>
            <person name="Pisabarro A.G."/>
            <person name="Kuo A."/>
            <person name="Tritt A."/>
            <person name="Lipzen A."/>
            <person name="He G."/>
            <person name="Yan M."/>
            <person name="Ng V."/>
            <person name="Cullen D."/>
            <person name="Martin F."/>
            <person name="Rosso M.-N."/>
            <person name="Henrissat B."/>
            <person name="Hibbett D."/>
            <person name="Martinez A.T."/>
            <person name="Grigoriev I.V."/>
        </authorList>
    </citation>
    <scope>NUCLEOTIDE SEQUENCE</scope>
    <source>
        <strain evidence="2">CIRM-BRFM 674</strain>
    </source>
</reference>
<name>A0A9P5YPM9_9AGAR</name>
<gene>
    <name evidence="2" type="ORF">BDN70DRAFT_868486</name>
</gene>